<keyword evidence="2" id="KW-0805">Transcription regulation</keyword>
<keyword evidence="3" id="KW-0731">Sigma factor</keyword>
<dbReference type="eggNOG" id="COG1595">
    <property type="taxonomic scope" value="Bacteria"/>
</dbReference>
<dbReference type="Pfam" id="PF08281">
    <property type="entry name" value="Sigma70_r4_2"/>
    <property type="match status" value="1"/>
</dbReference>
<dbReference type="CDD" id="cd06171">
    <property type="entry name" value="Sigma70_r4"/>
    <property type="match status" value="1"/>
</dbReference>
<dbReference type="NCBIfam" id="TIGR02985">
    <property type="entry name" value="Sig70_bacteroi1"/>
    <property type="match status" value="1"/>
</dbReference>
<dbReference type="InterPro" id="IPR013325">
    <property type="entry name" value="RNA_pol_sigma_r2"/>
</dbReference>
<accession>F4KPQ0</accession>
<dbReference type="InterPro" id="IPR013249">
    <property type="entry name" value="RNA_pol_sigma70_r4_t2"/>
</dbReference>
<evidence type="ECO:0000256" key="2">
    <source>
        <dbReference type="ARBA" id="ARBA00023015"/>
    </source>
</evidence>
<gene>
    <name evidence="7" type="ordered locus">Halhy_3126</name>
</gene>
<evidence type="ECO:0000259" key="5">
    <source>
        <dbReference type="Pfam" id="PF04542"/>
    </source>
</evidence>
<dbReference type="Gene3D" id="1.10.1740.10">
    <property type="match status" value="1"/>
</dbReference>
<sequence length="280" mass="32926">MYQLLIRQTETVLPHIDQVKKFQNPFRVSCFFQIKFFAASTRKNIPSRCGVKSLKYVYIVLGGQCEHLMEKLSKIEIEEQRARLSPLSPDAEVRPEPKLIDEEVFLQKIFAQDARKGCEVLFKRYYNNLCNHAMRFVYSKEAAEDIVNEVFANFWQQRVFEKITTSYRAYLYKAVRHRSYNHIKFELNQTELVQPNYSETPVLQADDILHYNELGHKLDKVIQDLPPQCRKAFQMNRLEGKKYAQVAAELGISVSAVERLISRALTKLRIELKEDWLLDL</sequence>
<dbReference type="Proteomes" id="UP000008461">
    <property type="component" value="Chromosome"/>
</dbReference>
<evidence type="ECO:0000313" key="7">
    <source>
        <dbReference type="EMBL" id="AEE50988.1"/>
    </source>
</evidence>
<proteinExistence type="inferred from homology"/>
<evidence type="ECO:0000256" key="3">
    <source>
        <dbReference type="ARBA" id="ARBA00023082"/>
    </source>
</evidence>
<dbReference type="Gene3D" id="1.10.10.10">
    <property type="entry name" value="Winged helix-like DNA-binding domain superfamily/Winged helix DNA-binding domain"/>
    <property type="match status" value="1"/>
</dbReference>
<dbReference type="Pfam" id="PF04542">
    <property type="entry name" value="Sigma70_r2"/>
    <property type="match status" value="1"/>
</dbReference>
<dbReference type="InterPro" id="IPR036388">
    <property type="entry name" value="WH-like_DNA-bd_sf"/>
</dbReference>
<feature type="domain" description="RNA polymerase sigma factor 70 region 4 type 2" evidence="6">
    <location>
        <begin position="217"/>
        <end position="268"/>
    </location>
</feature>
<reference key="2">
    <citation type="submission" date="2011-04" db="EMBL/GenBank/DDBJ databases">
        <title>Complete sequence of chromosome of Haliscomenobacter hydrossis DSM 1100.</title>
        <authorList>
            <consortium name="US DOE Joint Genome Institute (JGI-PGF)"/>
            <person name="Lucas S."/>
            <person name="Han J."/>
            <person name="Lapidus A."/>
            <person name="Bruce D."/>
            <person name="Goodwin L."/>
            <person name="Pitluck S."/>
            <person name="Peters L."/>
            <person name="Kyrpides N."/>
            <person name="Mavromatis K."/>
            <person name="Ivanova N."/>
            <person name="Ovchinnikova G."/>
            <person name="Pagani I."/>
            <person name="Daligault H."/>
            <person name="Detter J.C."/>
            <person name="Han C."/>
            <person name="Land M."/>
            <person name="Hauser L."/>
            <person name="Markowitz V."/>
            <person name="Cheng J.-F."/>
            <person name="Hugenholtz P."/>
            <person name="Woyke T."/>
            <person name="Wu D."/>
            <person name="Verbarg S."/>
            <person name="Frueling A."/>
            <person name="Brambilla E."/>
            <person name="Klenk H.-P."/>
            <person name="Eisen J.A."/>
        </authorList>
    </citation>
    <scope>NUCLEOTIDE SEQUENCE</scope>
    <source>
        <strain>DSM 1100</strain>
    </source>
</reference>
<dbReference type="GO" id="GO:0006352">
    <property type="term" value="P:DNA-templated transcription initiation"/>
    <property type="evidence" value="ECO:0007669"/>
    <property type="project" value="InterPro"/>
</dbReference>
<dbReference type="PANTHER" id="PTHR43133:SF46">
    <property type="entry name" value="RNA POLYMERASE SIGMA-70 FACTOR ECF SUBFAMILY"/>
    <property type="match status" value="1"/>
</dbReference>
<dbReference type="EMBL" id="CP002691">
    <property type="protein sequence ID" value="AEE50988.1"/>
    <property type="molecule type" value="Genomic_DNA"/>
</dbReference>
<dbReference type="HOGENOM" id="CLU_047691_4_3_10"/>
<dbReference type="SUPFAM" id="SSF88659">
    <property type="entry name" value="Sigma3 and sigma4 domains of RNA polymerase sigma factors"/>
    <property type="match status" value="1"/>
</dbReference>
<evidence type="ECO:0000313" key="8">
    <source>
        <dbReference type="Proteomes" id="UP000008461"/>
    </source>
</evidence>
<evidence type="ECO:0000256" key="1">
    <source>
        <dbReference type="ARBA" id="ARBA00010641"/>
    </source>
</evidence>
<protein>
    <submittedName>
        <fullName evidence="7">RNA polymerase, sigma-24 subunit, ECF subfamily</fullName>
    </submittedName>
</protein>
<comment type="similarity">
    <text evidence="1">Belongs to the sigma-70 factor family. ECF subfamily.</text>
</comment>
<dbReference type="NCBIfam" id="TIGR02937">
    <property type="entry name" value="sigma70-ECF"/>
    <property type="match status" value="1"/>
</dbReference>
<dbReference type="AlphaFoldDB" id="F4KPQ0"/>
<name>F4KPQ0_HALH1</name>
<reference evidence="7 8" key="1">
    <citation type="journal article" date="2011" name="Stand. Genomic Sci.">
        <title>Complete genome sequence of Haliscomenobacter hydrossis type strain (O).</title>
        <authorList>
            <consortium name="US DOE Joint Genome Institute (JGI-PGF)"/>
            <person name="Daligault H."/>
            <person name="Lapidus A."/>
            <person name="Zeytun A."/>
            <person name="Nolan M."/>
            <person name="Lucas S."/>
            <person name="Del Rio T.G."/>
            <person name="Tice H."/>
            <person name="Cheng J.F."/>
            <person name="Tapia R."/>
            <person name="Han C."/>
            <person name="Goodwin L."/>
            <person name="Pitluck S."/>
            <person name="Liolios K."/>
            <person name="Pagani I."/>
            <person name="Ivanova N."/>
            <person name="Huntemann M."/>
            <person name="Mavromatis K."/>
            <person name="Mikhailova N."/>
            <person name="Pati A."/>
            <person name="Chen A."/>
            <person name="Palaniappan K."/>
            <person name="Land M."/>
            <person name="Hauser L."/>
            <person name="Brambilla E.M."/>
            <person name="Rohde M."/>
            <person name="Verbarg S."/>
            <person name="Goker M."/>
            <person name="Bristow J."/>
            <person name="Eisen J.A."/>
            <person name="Markowitz V."/>
            <person name="Hugenholtz P."/>
            <person name="Kyrpides N.C."/>
            <person name="Klenk H.P."/>
            <person name="Woyke T."/>
        </authorList>
    </citation>
    <scope>NUCLEOTIDE SEQUENCE [LARGE SCALE GENOMIC DNA]</scope>
    <source>
        <strain evidence="8">ATCC 27775 / DSM 1100 / LMG 10767 / O</strain>
    </source>
</reference>
<dbReference type="STRING" id="760192.Halhy_3126"/>
<dbReference type="InterPro" id="IPR007627">
    <property type="entry name" value="RNA_pol_sigma70_r2"/>
</dbReference>
<keyword evidence="8" id="KW-1185">Reference proteome</keyword>
<dbReference type="GO" id="GO:0016987">
    <property type="term" value="F:sigma factor activity"/>
    <property type="evidence" value="ECO:0007669"/>
    <property type="project" value="UniProtKB-KW"/>
</dbReference>
<dbReference type="GO" id="GO:0003677">
    <property type="term" value="F:DNA binding"/>
    <property type="evidence" value="ECO:0007669"/>
    <property type="project" value="InterPro"/>
</dbReference>
<dbReference type="PANTHER" id="PTHR43133">
    <property type="entry name" value="RNA POLYMERASE ECF-TYPE SIGMA FACTO"/>
    <property type="match status" value="1"/>
</dbReference>
<keyword evidence="4" id="KW-0804">Transcription</keyword>
<dbReference type="InterPro" id="IPR014284">
    <property type="entry name" value="RNA_pol_sigma-70_dom"/>
</dbReference>
<organism evidence="7 8">
    <name type="scientific">Haliscomenobacter hydrossis (strain ATCC 27775 / DSM 1100 / LMG 10767 / O)</name>
    <dbReference type="NCBI Taxonomy" id="760192"/>
    <lineage>
        <taxon>Bacteria</taxon>
        <taxon>Pseudomonadati</taxon>
        <taxon>Bacteroidota</taxon>
        <taxon>Saprospiria</taxon>
        <taxon>Saprospirales</taxon>
        <taxon>Haliscomenobacteraceae</taxon>
        <taxon>Haliscomenobacter</taxon>
    </lineage>
</organism>
<dbReference type="InterPro" id="IPR039425">
    <property type="entry name" value="RNA_pol_sigma-70-like"/>
</dbReference>
<dbReference type="InterPro" id="IPR013324">
    <property type="entry name" value="RNA_pol_sigma_r3/r4-like"/>
</dbReference>
<evidence type="ECO:0000256" key="4">
    <source>
        <dbReference type="ARBA" id="ARBA00023163"/>
    </source>
</evidence>
<dbReference type="InterPro" id="IPR014327">
    <property type="entry name" value="RNA_pol_sigma70_bacteroid"/>
</dbReference>
<dbReference type="KEGG" id="hhy:Halhy_3126"/>
<feature type="domain" description="RNA polymerase sigma-70 region 2" evidence="5">
    <location>
        <begin position="121"/>
        <end position="184"/>
    </location>
</feature>
<dbReference type="SUPFAM" id="SSF88946">
    <property type="entry name" value="Sigma2 domain of RNA polymerase sigma factors"/>
    <property type="match status" value="1"/>
</dbReference>
<evidence type="ECO:0000259" key="6">
    <source>
        <dbReference type="Pfam" id="PF08281"/>
    </source>
</evidence>